<proteinExistence type="predicted"/>
<sequence>MSLRSFDSECQPLLNGSEVGSYNASEHASMEVLEAFAPYGRPKANHGLSTVEKLRNSLHHRHKTPDVYADLSKHAFSAVSVQIDRLTSEQYEENDIGGVVDLIEVIRIQSSGPTEAARALRKKLKYGNVHRQIRALVILDALIHNAGSRFQKTFADEPLLERLRILARDDYGDAEVREKAMILFRQWAVAYKGTPGLERIAALHKELPRTKRPQPQQSRIVRQQDAEAAREHEEHSPPSSPKARRSEPHYASSSTISRAVAPGASAPFPSSSIFKRDKKDKRGRSKTFNLEKEKGQLLETIASANVASTNLLNGLQLINREQQRVSENAEVMRRFETCKQLRRQILRYIHLVESEQYIGGLLNANDELVKGLMAFEILDKSIDDDSDSDNEELSTSPSAEAAMAGLKINEIAPAKPPRPTSIPMPPVPAVGKQRAEPESEPEEDDDDDDPFGDQNAVRTPWAEKSQPTWRDV</sequence>
<dbReference type="GO" id="GO:0007034">
    <property type="term" value="P:vacuolar transport"/>
    <property type="evidence" value="ECO:0007669"/>
    <property type="project" value="UniProtKB-ARBA"/>
</dbReference>
<dbReference type="InterPro" id="IPR002014">
    <property type="entry name" value="VHS_dom"/>
</dbReference>
<dbReference type="SUPFAM" id="SSF48464">
    <property type="entry name" value="ENTH/VHS domain"/>
    <property type="match status" value="1"/>
</dbReference>
<dbReference type="EMBL" id="MU006316">
    <property type="protein sequence ID" value="KAF2848693.1"/>
    <property type="molecule type" value="Genomic_DNA"/>
</dbReference>
<feature type="region of interest" description="Disordered" evidence="2">
    <location>
        <begin position="206"/>
        <end position="284"/>
    </location>
</feature>
<feature type="region of interest" description="Disordered" evidence="2">
    <location>
        <begin position="404"/>
        <end position="472"/>
    </location>
</feature>
<dbReference type="Pfam" id="PF00790">
    <property type="entry name" value="VHS"/>
    <property type="match status" value="1"/>
</dbReference>
<accession>A0A6A7B064</accession>
<feature type="compositionally biased region" description="Acidic residues" evidence="2">
    <location>
        <begin position="438"/>
        <end position="451"/>
    </location>
</feature>
<dbReference type="SUPFAM" id="SSF89009">
    <property type="entry name" value="GAT-like domain"/>
    <property type="match status" value="1"/>
</dbReference>
<dbReference type="InterPro" id="IPR044103">
    <property type="entry name" value="GAT_LSB5"/>
</dbReference>
<name>A0A6A7B064_9PLEO</name>
<dbReference type="PANTHER" id="PTHR47789">
    <property type="entry name" value="LAS SEVENTEEN-BINDING PROTEIN 5"/>
    <property type="match status" value="1"/>
</dbReference>
<reference evidence="4" key="1">
    <citation type="submission" date="2020-01" db="EMBL/GenBank/DDBJ databases">
        <authorList>
            <consortium name="DOE Joint Genome Institute"/>
            <person name="Haridas S."/>
            <person name="Albert R."/>
            <person name="Binder M."/>
            <person name="Bloem J."/>
            <person name="Labutti K."/>
            <person name="Salamov A."/>
            <person name="Andreopoulos B."/>
            <person name="Baker S.E."/>
            <person name="Barry K."/>
            <person name="Bills G."/>
            <person name="Bluhm B.H."/>
            <person name="Cannon C."/>
            <person name="Castanera R."/>
            <person name="Culley D.E."/>
            <person name="Daum C."/>
            <person name="Ezra D."/>
            <person name="Gonzalez J.B."/>
            <person name="Henrissat B."/>
            <person name="Kuo A."/>
            <person name="Liang C."/>
            <person name="Lipzen A."/>
            <person name="Lutzoni F."/>
            <person name="Magnuson J."/>
            <person name="Mondo S."/>
            <person name="Nolan M."/>
            <person name="Ohm R."/>
            <person name="Pangilinan J."/>
            <person name="Park H.-J."/>
            <person name="Ramirez L."/>
            <person name="Alfaro M."/>
            <person name="Sun H."/>
            <person name="Tritt A."/>
            <person name="Yoshinaga Y."/>
            <person name="Zwiers L.-H."/>
            <person name="Turgeon B.G."/>
            <person name="Goodwin S.B."/>
            <person name="Spatafora J.W."/>
            <person name="Crous P.W."/>
            <person name="Grigoriev I.V."/>
        </authorList>
    </citation>
    <scope>NUCLEOTIDE SEQUENCE</scope>
    <source>
        <strain evidence="4">IPT5</strain>
    </source>
</reference>
<dbReference type="GO" id="GO:0007015">
    <property type="term" value="P:actin filament organization"/>
    <property type="evidence" value="ECO:0007669"/>
    <property type="project" value="InterPro"/>
</dbReference>
<dbReference type="Proteomes" id="UP000799423">
    <property type="component" value="Unassembled WGS sequence"/>
</dbReference>
<dbReference type="GO" id="GO:0043130">
    <property type="term" value="F:ubiquitin binding"/>
    <property type="evidence" value="ECO:0007669"/>
    <property type="project" value="InterPro"/>
</dbReference>
<protein>
    <recommendedName>
        <fullName evidence="3">VHS domain-containing protein</fullName>
    </recommendedName>
</protein>
<dbReference type="GO" id="GO:0051666">
    <property type="term" value="P:actin cortical patch localization"/>
    <property type="evidence" value="ECO:0007669"/>
    <property type="project" value="TreeGrafter"/>
</dbReference>
<evidence type="ECO:0000313" key="5">
    <source>
        <dbReference type="Proteomes" id="UP000799423"/>
    </source>
</evidence>
<dbReference type="AlphaFoldDB" id="A0A6A7B064"/>
<organism evidence="4 5">
    <name type="scientific">Plenodomus tracheiphilus IPT5</name>
    <dbReference type="NCBI Taxonomy" id="1408161"/>
    <lineage>
        <taxon>Eukaryota</taxon>
        <taxon>Fungi</taxon>
        <taxon>Dikarya</taxon>
        <taxon>Ascomycota</taxon>
        <taxon>Pezizomycotina</taxon>
        <taxon>Dothideomycetes</taxon>
        <taxon>Pleosporomycetidae</taxon>
        <taxon>Pleosporales</taxon>
        <taxon>Pleosporineae</taxon>
        <taxon>Leptosphaeriaceae</taxon>
        <taxon>Plenodomus</taxon>
    </lineage>
</organism>
<feature type="compositionally biased region" description="Pro residues" evidence="2">
    <location>
        <begin position="414"/>
        <end position="428"/>
    </location>
</feature>
<dbReference type="PROSITE" id="PS50179">
    <property type="entry name" value="VHS"/>
    <property type="match status" value="1"/>
</dbReference>
<dbReference type="InterPro" id="IPR008942">
    <property type="entry name" value="ENTH_VHS"/>
</dbReference>
<evidence type="ECO:0000256" key="1">
    <source>
        <dbReference type="ARBA" id="ARBA00011446"/>
    </source>
</evidence>
<dbReference type="GO" id="GO:0035091">
    <property type="term" value="F:phosphatidylinositol binding"/>
    <property type="evidence" value="ECO:0007669"/>
    <property type="project" value="InterPro"/>
</dbReference>
<dbReference type="OrthoDB" id="10068368at2759"/>
<evidence type="ECO:0000313" key="4">
    <source>
        <dbReference type="EMBL" id="KAF2848693.1"/>
    </source>
</evidence>
<dbReference type="GO" id="GO:0006897">
    <property type="term" value="P:endocytosis"/>
    <property type="evidence" value="ECO:0007669"/>
    <property type="project" value="InterPro"/>
</dbReference>
<comment type="subunit">
    <text evidence="1">Component of the ESCRT-0 complex composed of HSE1 and VPS27.</text>
</comment>
<dbReference type="InterPro" id="IPR045007">
    <property type="entry name" value="LSB5"/>
</dbReference>
<feature type="compositionally biased region" description="Basic and acidic residues" evidence="2">
    <location>
        <begin position="222"/>
        <end position="236"/>
    </location>
</feature>
<evidence type="ECO:0000256" key="2">
    <source>
        <dbReference type="SAM" id="MobiDB-lite"/>
    </source>
</evidence>
<dbReference type="CDD" id="cd16980">
    <property type="entry name" value="VHS_Lsb5"/>
    <property type="match status" value="1"/>
</dbReference>
<feature type="compositionally biased region" description="Low complexity" evidence="2">
    <location>
        <begin position="259"/>
        <end position="272"/>
    </location>
</feature>
<dbReference type="PANTHER" id="PTHR47789:SF1">
    <property type="entry name" value="LAS SEVENTEEN-BINDING PROTEIN 5"/>
    <property type="match status" value="1"/>
</dbReference>
<dbReference type="Gene3D" id="1.25.40.90">
    <property type="match status" value="1"/>
</dbReference>
<feature type="domain" description="VHS" evidence="3">
    <location>
        <begin position="86"/>
        <end position="215"/>
    </location>
</feature>
<evidence type="ECO:0000259" key="3">
    <source>
        <dbReference type="PROSITE" id="PS50179"/>
    </source>
</evidence>
<keyword evidence="5" id="KW-1185">Reference proteome</keyword>
<dbReference type="SMART" id="SM00288">
    <property type="entry name" value="VHS"/>
    <property type="match status" value="1"/>
</dbReference>
<dbReference type="CDD" id="cd14232">
    <property type="entry name" value="GAT_LSB5"/>
    <property type="match status" value="1"/>
</dbReference>
<gene>
    <name evidence="4" type="ORF">T440DRAFT_556514</name>
</gene>
<dbReference type="GO" id="GO:0030479">
    <property type="term" value="C:actin cortical patch"/>
    <property type="evidence" value="ECO:0007669"/>
    <property type="project" value="TreeGrafter"/>
</dbReference>